<dbReference type="RefSeq" id="WP_160786506.1">
    <property type="nucleotide sequence ID" value="NZ_CP086612.1"/>
</dbReference>
<evidence type="ECO:0000256" key="1">
    <source>
        <dbReference type="SAM" id="SignalP"/>
    </source>
</evidence>
<comment type="caution">
    <text evidence="3">The sequence shown here is derived from an EMBL/GenBank/DDBJ whole genome shotgun (WGS) entry which is preliminary data.</text>
</comment>
<protein>
    <submittedName>
        <fullName evidence="3">ABC transporter substrate-binding protein</fullName>
    </submittedName>
</protein>
<dbReference type="Pfam" id="PF01497">
    <property type="entry name" value="Peripla_BP_2"/>
    <property type="match status" value="1"/>
</dbReference>
<name>A0A6N8TJ39_SHIZO</name>
<dbReference type="PANTHER" id="PTHR30535:SF34">
    <property type="entry name" value="MOLYBDATE-BINDING PROTEIN MOLA"/>
    <property type="match status" value="1"/>
</dbReference>
<evidence type="ECO:0000313" key="4">
    <source>
        <dbReference type="Proteomes" id="UP000440304"/>
    </source>
</evidence>
<dbReference type="AlphaFoldDB" id="A0A6N8TJ39"/>
<dbReference type="SUPFAM" id="SSF53807">
    <property type="entry name" value="Helical backbone' metal receptor"/>
    <property type="match status" value="1"/>
</dbReference>
<dbReference type="EMBL" id="WUML01000009">
    <property type="protein sequence ID" value="MXO01124.1"/>
    <property type="molecule type" value="Genomic_DNA"/>
</dbReference>
<dbReference type="InterPro" id="IPR002491">
    <property type="entry name" value="ABC_transptr_periplasmic_BD"/>
</dbReference>
<reference evidence="3 4" key="1">
    <citation type="submission" date="2019-12" db="EMBL/GenBank/DDBJ databases">
        <title>Shinella granuli gen. nov., sp. nov., and proposal of the reclassification of Zoogloea ramigera ATCC 19623 as Shinella zoogloeoides sp. nov.</title>
        <authorList>
            <person name="Gao J."/>
        </authorList>
    </citation>
    <scope>NUCLEOTIDE SEQUENCE [LARGE SCALE GENOMIC DNA]</scope>
    <source>
        <strain evidence="3 4">DSM 287</strain>
    </source>
</reference>
<dbReference type="PROSITE" id="PS50983">
    <property type="entry name" value="FE_B12_PBP"/>
    <property type="match status" value="1"/>
</dbReference>
<dbReference type="InterPro" id="IPR050902">
    <property type="entry name" value="ABC_Transporter_SBP"/>
</dbReference>
<dbReference type="Gene3D" id="3.40.50.1980">
    <property type="entry name" value="Nitrogenase molybdenum iron protein domain"/>
    <property type="match status" value="2"/>
</dbReference>
<gene>
    <name evidence="3" type="ORF">GR156_12470</name>
</gene>
<feature type="domain" description="Fe/B12 periplasmic-binding" evidence="2">
    <location>
        <begin position="34"/>
        <end position="287"/>
    </location>
</feature>
<dbReference type="Proteomes" id="UP000440304">
    <property type="component" value="Unassembled WGS sequence"/>
</dbReference>
<dbReference type="GO" id="GO:0071281">
    <property type="term" value="P:cellular response to iron ion"/>
    <property type="evidence" value="ECO:0007669"/>
    <property type="project" value="TreeGrafter"/>
</dbReference>
<dbReference type="OrthoDB" id="1632039at2"/>
<feature type="signal peptide" evidence="1">
    <location>
        <begin position="1"/>
        <end position="28"/>
    </location>
</feature>
<evidence type="ECO:0000259" key="2">
    <source>
        <dbReference type="PROSITE" id="PS50983"/>
    </source>
</evidence>
<sequence length="287" mass="30218">MAGPVRWPIWWRAALFACLLWPAAAARADTVPTRVVSLNVCTDQLAMLVARPGQLHSVSYLARDAGMSAMAEQAAAYEINHGLAEEIFLMKPDLVLTGAYSTRTTVALLRRLGFRVEEFQPETSFDAVRANLARMGDLLGNPGRARALIAGMDAEIAALEAAGTPRLRTALSFANGYTAGAGTLASEVVRQAGLENIAETAGMAGIARLPLELLVLSHPELIAVGRAGVEGPALAEANFSHPAHRALAAVAAEAPLENRLTVCGGPFTLQAARVLQDAAHRARSATP</sequence>
<keyword evidence="1" id="KW-0732">Signal</keyword>
<dbReference type="PANTHER" id="PTHR30535">
    <property type="entry name" value="VITAMIN B12-BINDING PROTEIN"/>
    <property type="match status" value="1"/>
</dbReference>
<evidence type="ECO:0000313" key="3">
    <source>
        <dbReference type="EMBL" id="MXO01124.1"/>
    </source>
</evidence>
<organism evidence="3 4">
    <name type="scientific">Shinella zoogloeoides</name>
    <name type="common">Crabtreella saccharophila</name>
    <dbReference type="NCBI Taxonomy" id="352475"/>
    <lineage>
        <taxon>Bacteria</taxon>
        <taxon>Pseudomonadati</taxon>
        <taxon>Pseudomonadota</taxon>
        <taxon>Alphaproteobacteria</taxon>
        <taxon>Hyphomicrobiales</taxon>
        <taxon>Rhizobiaceae</taxon>
        <taxon>Shinella</taxon>
    </lineage>
</organism>
<feature type="chain" id="PRO_5027120811" evidence="1">
    <location>
        <begin position="29"/>
        <end position="287"/>
    </location>
</feature>
<proteinExistence type="predicted"/>
<accession>A0A6N8TJ39</accession>